<proteinExistence type="predicted"/>
<comment type="cofactor">
    <cofactor evidence="1">
        <name>NAD(+)</name>
        <dbReference type="ChEBI" id="CHEBI:57540"/>
    </cofactor>
</comment>
<keyword evidence="3" id="KW-0520">NAD</keyword>
<dbReference type="SUPFAM" id="SSF56796">
    <property type="entry name" value="Dehydroquinate synthase-like"/>
    <property type="match status" value="1"/>
</dbReference>
<reference evidence="8 9" key="1">
    <citation type="submission" date="2023-10" db="EMBL/GenBank/DDBJ databases">
        <title>Rubellicoccus peritrichatus gen. nov., sp. nov., isolated from an algae of coral reef tank.</title>
        <authorList>
            <person name="Luo J."/>
        </authorList>
    </citation>
    <scope>NUCLEOTIDE SEQUENCE [LARGE SCALE GENOMIC DNA]</scope>
    <source>
        <strain evidence="8 9">CR14</strain>
    </source>
</reference>
<keyword evidence="5 8" id="KW-0456">Lyase</keyword>
<dbReference type="PANTHER" id="PTHR43622:SF7">
    <property type="entry name" value="3-DEHYDROQUINATE SYNTHASE, CHLOROPLASTIC"/>
    <property type="match status" value="1"/>
</dbReference>
<dbReference type="GO" id="GO:0008652">
    <property type="term" value="P:amino acid biosynthetic process"/>
    <property type="evidence" value="ECO:0007669"/>
    <property type="project" value="UniProtKB-KW"/>
</dbReference>
<dbReference type="NCBIfam" id="NF004852">
    <property type="entry name" value="PRK06203.1"/>
    <property type="match status" value="1"/>
</dbReference>
<dbReference type="Pfam" id="PF24621">
    <property type="entry name" value="DHQS_C"/>
    <property type="match status" value="1"/>
</dbReference>
<feature type="domain" description="3-dehydroquinate synthase N-terminal" evidence="6">
    <location>
        <begin position="87"/>
        <end position="197"/>
    </location>
</feature>
<dbReference type="InterPro" id="IPR050071">
    <property type="entry name" value="Dehydroquinate_synthase"/>
</dbReference>
<dbReference type="InterPro" id="IPR056179">
    <property type="entry name" value="DHQS_C"/>
</dbReference>
<dbReference type="Pfam" id="PF01761">
    <property type="entry name" value="DHQ_synthase"/>
    <property type="match status" value="1"/>
</dbReference>
<dbReference type="Gene3D" id="1.20.1090.10">
    <property type="entry name" value="Dehydroquinate synthase-like - alpha domain"/>
    <property type="match status" value="1"/>
</dbReference>
<protein>
    <submittedName>
        <fullName evidence="8">3-dehydroquinate synthase</fullName>
        <ecNumber evidence="8">4.2.3.4</ecNumber>
    </submittedName>
</protein>
<keyword evidence="2" id="KW-0028">Amino-acid biosynthesis</keyword>
<dbReference type="RefSeq" id="WP_317833977.1">
    <property type="nucleotide sequence ID" value="NZ_CP136920.1"/>
</dbReference>
<dbReference type="GO" id="GO:0009073">
    <property type="term" value="P:aromatic amino acid family biosynthetic process"/>
    <property type="evidence" value="ECO:0007669"/>
    <property type="project" value="UniProtKB-KW"/>
</dbReference>
<evidence type="ECO:0000256" key="5">
    <source>
        <dbReference type="ARBA" id="ARBA00023239"/>
    </source>
</evidence>
<sequence length="395" mass="44414">MMKARQIEKQLLVPYQHRVYFTQDVFEPENTLLASLLTESTEGEATRVYVAVDEQLREHDSAFQDKVHAYFNNFREKIDCCGYSEYPGGEILKNDLRYLKDLYHEIEQAKLCRHSYLIGIGGGALLDMTGFAAATAHRGIRHLRLPTTSLSQGDGGVGVKNGVNYLGKKNFIGTFMPPHAVVNDLNFLKTLSNNQMRDGYIEAVKVALIRDGAFFDLIESRAELLINRDPDTISWIIEKSAQHHVDHIAQSGDPFELKSARPLDFGHWVAHKLETMSAFKISHGEAVAIGMAVDVLYSQKIGHLAKKQASRIINLIEQLGFKTYSPELLTVSEQGRNLILEGLDEFREHLGGQLTISLLNDIGDSFETHEMIPKVILECIEGLRDRNASRPHPES</sequence>
<evidence type="ECO:0000313" key="9">
    <source>
        <dbReference type="Proteomes" id="UP001304300"/>
    </source>
</evidence>
<evidence type="ECO:0000313" key="8">
    <source>
        <dbReference type="EMBL" id="WOO41493.1"/>
    </source>
</evidence>
<dbReference type="Gene3D" id="3.40.50.1970">
    <property type="match status" value="1"/>
</dbReference>
<keyword evidence="4" id="KW-0057">Aromatic amino acid biosynthesis</keyword>
<dbReference type="AlphaFoldDB" id="A0AAQ3QVD7"/>
<dbReference type="Proteomes" id="UP001304300">
    <property type="component" value="Chromosome"/>
</dbReference>
<dbReference type="KEGG" id="puo:RZN69_00230"/>
<dbReference type="GO" id="GO:0003856">
    <property type="term" value="F:3-dehydroquinate synthase activity"/>
    <property type="evidence" value="ECO:0007669"/>
    <property type="project" value="UniProtKB-EC"/>
</dbReference>
<keyword evidence="9" id="KW-1185">Reference proteome</keyword>
<organism evidence="8 9">
    <name type="scientific">Rubellicoccus peritrichatus</name>
    <dbReference type="NCBI Taxonomy" id="3080537"/>
    <lineage>
        <taxon>Bacteria</taxon>
        <taxon>Pseudomonadati</taxon>
        <taxon>Verrucomicrobiota</taxon>
        <taxon>Opitutia</taxon>
        <taxon>Puniceicoccales</taxon>
        <taxon>Cerasicoccaceae</taxon>
        <taxon>Rubellicoccus</taxon>
    </lineage>
</organism>
<accession>A0AAQ3QVD7</accession>
<dbReference type="CDD" id="cd08198">
    <property type="entry name" value="DHQS-like"/>
    <property type="match status" value="1"/>
</dbReference>
<evidence type="ECO:0000259" key="7">
    <source>
        <dbReference type="Pfam" id="PF24621"/>
    </source>
</evidence>
<evidence type="ECO:0000259" key="6">
    <source>
        <dbReference type="Pfam" id="PF01761"/>
    </source>
</evidence>
<name>A0AAQ3QVD7_9BACT</name>
<evidence type="ECO:0000256" key="3">
    <source>
        <dbReference type="ARBA" id="ARBA00023027"/>
    </source>
</evidence>
<evidence type="ECO:0000256" key="1">
    <source>
        <dbReference type="ARBA" id="ARBA00001911"/>
    </source>
</evidence>
<dbReference type="EC" id="4.2.3.4" evidence="8"/>
<evidence type="ECO:0000256" key="4">
    <source>
        <dbReference type="ARBA" id="ARBA00023141"/>
    </source>
</evidence>
<dbReference type="PANTHER" id="PTHR43622">
    <property type="entry name" value="3-DEHYDROQUINATE SYNTHASE"/>
    <property type="match status" value="1"/>
</dbReference>
<evidence type="ECO:0000256" key="2">
    <source>
        <dbReference type="ARBA" id="ARBA00022605"/>
    </source>
</evidence>
<feature type="domain" description="3-dehydroquinate synthase C-terminal" evidence="7">
    <location>
        <begin position="199"/>
        <end position="324"/>
    </location>
</feature>
<dbReference type="InterPro" id="IPR030960">
    <property type="entry name" value="DHQS/DOIS_N"/>
</dbReference>
<dbReference type="EMBL" id="CP136920">
    <property type="protein sequence ID" value="WOO41493.1"/>
    <property type="molecule type" value="Genomic_DNA"/>
</dbReference>
<gene>
    <name evidence="8" type="ORF">RZN69_00230</name>
</gene>